<dbReference type="RefSeq" id="WP_209993284.1">
    <property type="nucleotide sequence ID" value="NZ_JBHUKY010000032.1"/>
</dbReference>
<name>A0ABW5FGJ8_9BACL</name>
<proteinExistence type="predicted"/>
<evidence type="ECO:0008006" key="4">
    <source>
        <dbReference type="Google" id="ProtNLM"/>
    </source>
</evidence>
<feature type="signal peptide" evidence="1">
    <location>
        <begin position="1"/>
        <end position="22"/>
    </location>
</feature>
<reference evidence="3" key="1">
    <citation type="journal article" date="2019" name="Int. J. Syst. Evol. Microbiol.">
        <title>The Global Catalogue of Microorganisms (GCM) 10K type strain sequencing project: providing services to taxonomists for standard genome sequencing and annotation.</title>
        <authorList>
            <consortium name="The Broad Institute Genomics Platform"/>
            <consortium name="The Broad Institute Genome Sequencing Center for Infectious Disease"/>
            <person name="Wu L."/>
            <person name="Ma J."/>
        </authorList>
    </citation>
    <scope>NUCLEOTIDE SEQUENCE [LARGE SCALE GENOMIC DNA]</scope>
    <source>
        <strain evidence="3">CCM 8725</strain>
    </source>
</reference>
<dbReference type="Proteomes" id="UP001597448">
    <property type="component" value="Unassembled WGS sequence"/>
</dbReference>
<gene>
    <name evidence="2" type="ORF">ACFSX3_18305</name>
</gene>
<evidence type="ECO:0000313" key="2">
    <source>
        <dbReference type="EMBL" id="MFD2411846.1"/>
    </source>
</evidence>
<sequence length="275" mass="29533">MIQHKKAAVAAICLSMLLSAVAGSVGAAGRLPDKLKNKSNGILWEETENPGKPAGLSPIDALLAKANELPLNAGEIRAVYVNDAKINTLDSLDISYVPLSYTSVSKAAQKLSSMGGGVLMAPASLPKNYVLKEAVISPDIPFSYEEEYVQLREKLKQQSTAAGKKVVSKMLPWSGHVTTLTYTRKGEVLSLRAEPASKLPAGVTLALLPGDKDEQVQVNGQEMMFTSFGPHHDKLKSQLQWSSTDGSREYTLTDTRNTVQSKAELLKIAGSLTPQ</sequence>
<evidence type="ECO:0000313" key="3">
    <source>
        <dbReference type="Proteomes" id="UP001597448"/>
    </source>
</evidence>
<comment type="caution">
    <text evidence="2">The sequence shown here is derived from an EMBL/GenBank/DDBJ whole genome shotgun (WGS) entry which is preliminary data.</text>
</comment>
<keyword evidence="1" id="KW-0732">Signal</keyword>
<protein>
    <recommendedName>
        <fullName evidence="4">DUF4367 domain-containing protein</fullName>
    </recommendedName>
</protein>
<keyword evidence="3" id="KW-1185">Reference proteome</keyword>
<dbReference type="EMBL" id="JBHUKY010000032">
    <property type="protein sequence ID" value="MFD2411846.1"/>
    <property type="molecule type" value="Genomic_DNA"/>
</dbReference>
<accession>A0ABW5FGJ8</accession>
<evidence type="ECO:0000256" key="1">
    <source>
        <dbReference type="SAM" id="SignalP"/>
    </source>
</evidence>
<feature type="chain" id="PRO_5047266502" description="DUF4367 domain-containing protein" evidence="1">
    <location>
        <begin position="23"/>
        <end position="275"/>
    </location>
</feature>
<organism evidence="2 3">
    <name type="scientific">Paenibacillus rhizoplanae</name>
    <dbReference type="NCBI Taxonomy" id="1917181"/>
    <lineage>
        <taxon>Bacteria</taxon>
        <taxon>Bacillati</taxon>
        <taxon>Bacillota</taxon>
        <taxon>Bacilli</taxon>
        <taxon>Bacillales</taxon>
        <taxon>Paenibacillaceae</taxon>
        <taxon>Paenibacillus</taxon>
    </lineage>
</organism>